<dbReference type="Proteomes" id="UP000823561">
    <property type="component" value="Chromosome 10"/>
</dbReference>
<dbReference type="EMBL" id="JADWDJ010000010">
    <property type="protein sequence ID" value="KAG5274705.1"/>
    <property type="molecule type" value="Genomic_DNA"/>
</dbReference>
<proteinExistence type="predicted"/>
<organism evidence="1 2">
    <name type="scientific">Alosa alosa</name>
    <name type="common">allis shad</name>
    <dbReference type="NCBI Taxonomy" id="278164"/>
    <lineage>
        <taxon>Eukaryota</taxon>
        <taxon>Metazoa</taxon>
        <taxon>Chordata</taxon>
        <taxon>Craniata</taxon>
        <taxon>Vertebrata</taxon>
        <taxon>Euteleostomi</taxon>
        <taxon>Actinopterygii</taxon>
        <taxon>Neopterygii</taxon>
        <taxon>Teleostei</taxon>
        <taxon>Clupei</taxon>
        <taxon>Clupeiformes</taxon>
        <taxon>Clupeoidei</taxon>
        <taxon>Clupeidae</taxon>
        <taxon>Alosa</taxon>
    </lineage>
</organism>
<protein>
    <submittedName>
        <fullName evidence="1">Uncharacterized protein</fullName>
    </submittedName>
</protein>
<name>A0AAV6GIR9_9TELE</name>
<keyword evidence="2" id="KW-1185">Reference proteome</keyword>
<evidence type="ECO:0000313" key="2">
    <source>
        <dbReference type="Proteomes" id="UP000823561"/>
    </source>
</evidence>
<accession>A0AAV6GIR9</accession>
<comment type="caution">
    <text evidence="1">The sequence shown here is derived from an EMBL/GenBank/DDBJ whole genome shotgun (WGS) entry which is preliminary data.</text>
</comment>
<gene>
    <name evidence="1" type="ORF">AALO_G00139260</name>
</gene>
<reference evidence="1" key="1">
    <citation type="submission" date="2020-10" db="EMBL/GenBank/DDBJ databases">
        <title>Chromosome-scale genome assembly of the Allis shad, Alosa alosa.</title>
        <authorList>
            <person name="Margot Z."/>
            <person name="Christophe K."/>
            <person name="Cabau C."/>
            <person name="Louis A."/>
            <person name="Berthelot C."/>
            <person name="Parey E."/>
            <person name="Roest Crollius H."/>
            <person name="Montfort J."/>
            <person name="Robinson-Rechavi M."/>
            <person name="Bucao C."/>
            <person name="Bouchez O."/>
            <person name="Gislard M."/>
            <person name="Lluch J."/>
            <person name="Milhes M."/>
            <person name="Lampietro C."/>
            <person name="Lopez Roques C."/>
            <person name="Donnadieu C."/>
            <person name="Braasch I."/>
            <person name="Desvignes T."/>
            <person name="Postlethwait J."/>
            <person name="Bobe J."/>
            <person name="Guiguen Y."/>
        </authorList>
    </citation>
    <scope>NUCLEOTIDE SEQUENCE</scope>
    <source>
        <strain evidence="1">M-15738</strain>
        <tissue evidence="1">Blood</tissue>
    </source>
</reference>
<sequence length="93" mass="10235">MDRVNRVLNIVRRMSPRKRERGYQGDAESPETCEDGLCSLSLCIGGGVVDILRMKAPWSPPGLGVRRGEKRKVVSGGRCRCSGCSTVHYQVSL</sequence>
<dbReference type="AlphaFoldDB" id="A0AAV6GIR9"/>
<evidence type="ECO:0000313" key="1">
    <source>
        <dbReference type="EMBL" id="KAG5274705.1"/>
    </source>
</evidence>